<evidence type="ECO:0000313" key="1">
    <source>
        <dbReference type="EMBL" id="MBE9395717.1"/>
    </source>
</evidence>
<dbReference type="EMBL" id="JADEYS010000001">
    <property type="protein sequence ID" value="MBE9395717.1"/>
    <property type="molecule type" value="Genomic_DNA"/>
</dbReference>
<evidence type="ECO:0000313" key="2">
    <source>
        <dbReference type="Proteomes" id="UP000640333"/>
    </source>
</evidence>
<keyword evidence="2" id="KW-1185">Reference proteome</keyword>
<proteinExistence type="predicted"/>
<dbReference type="Proteomes" id="UP000640333">
    <property type="component" value="Unassembled WGS sequence"/>
</dbReference>
<organism evidence="1 2">
    <name type="scientific">Pontibacterium sinense</name>
    <dbReference type="NCBI Taxonomy" id="2781979"/>
    <lineage>
        <taxon>Bacteria</taxon>
        <taxon>Pseudomonadati</taxon>
        <taxon>Pseudomonadota</taxon>
        <taxon>Gammaproteobacteria</taxon>
        <taxon>Oceanospirillales</taxon>
        <taxon>Oceanospirillaceae</taxon>
        <taxon>Pontibacterium</taxon>
    </lineage>
</organism>
<dbReference type="RefSeq" id="WP_193951277.1">
    <property type="nucleotide sequence ID" value="NZ_JADEYS010000001.1"/>
</dbReference>
<reference evidence="1" key="1">
    <citation type="submission" date="2020-10" db="EMBL/GenBank/DDBJ databases">
        <title>Bacterium isolated from coastal waters sediment.</title>
        <authorList>
            <person name="Chen R.-J."/>
            <person name="Lu D.-C."/>
            <person name="Zhu K.-L."/>
            <person name="Du Z.-J."/>
        </authorList>
    </citation>
    <scope>NUCLEOTIDE SEQUENCE</scope>
    <source>
        <strain evidence="1">N1Y112</strain>
    </source>
</reference>
<dbReference type="AlphaFoldDB" id="A0A8J7F7Q7"/>
<comment type="caution">
    <text evidence="1">The sequence shown here is derived from an EMBL/GenBank/DDBJ whole genome shotgun (WGS) entry which is preliminary data.</text>
</comment>
<gene>
    <name evidence="1" type="ORF">IOQ59_00405</name>
</gene>
<sequence>MSISLSTILPGITPGQIQSHSATSREVQELKDEGLVGENTTALNVMSVDTMDRFRVTQWSEEINSQWWGLTGEGDLGKQAAGYLEQMTAERRQIATDYLDDFFSLSNTLAEALQDDYPASADMDQLLDNVAAGRKSSENADGSMLPKADIIEAFWADNQSSIETLQQRYQDLKDFPEHLSSWLDNNNIDRPLALDQLVEKHRYSGLNGKYEGAGGLLDSARFQLNAAGDGSQLDGIGKLGIMMDTMDMPMTDRYDLSASEAMMQHSIEIGLRLGDARTLKHAIASEIMHSERKATLVDYQQSFQPLASAFYQQLGELEPRFSLQDMLDNIVQGNDLSQLDTGGQHPQTEQIQQFADQYADQLTQLNEKQQAMDELPRTRLEWQTDPENNRLAQQVVYQEYGLEPWEFGSNSRAARPGQWLGLESFEAAGAVTREQMLEAARERTSHLQGLVRETAGFGAGQTLDLDQIIDNFRSGQPLGMMENGSLHPNSVAIDEMFAANEEDFIAYIDSLWMSGQQENLSMVDYRSWMTEDNRADFAGELLDLIQQSRTAINFDTLSEPSESLLAVNTDNPLDRV</sequence>
<name>A0A8J7F7Q7_9GAMM</name>
<accession>A0A8J7F7Q7</accession>
<protein>
    <submittedName>
        <fullName evidence="1">Uncharacterized protein</fullName>
    </submittedName>
</protein>